<comment type="similarity">
    <text evidence="2 6">Belongs to the class-III pyridoxal-phosphate-dependent aminotransferase family.</text>
</comment>
<dbReference type="InterPro" id="IPR015422">
    <property type="entry name" value="PyrdxlP-dep_Trfase_small"/>
</dbReference>
<dbReference type="GO" id="GO:0030170">
    <property type="term" value="F:pyridoxal phosphate binding"/>
    <property type="evidence" value="ECO:0007669"/>
    <property type="project" value="InterPro"/>
</dbReference>
<dbReference type="Gene3D" id="3.90.1150.10">
    <property type="entry name" value="Aspartate Aminotransferase, domain 1"/>
    <property type="match status" value="1"/>
</dbReference>
<gene>
    <name evidence="7" type="ORF">J0A66_20575</name>
</gene>
<dbReference type="SUPFAM" id="SSF53383">
    <property type="entry name" value="PLP-dependent transferases"/>
    <property type="match status" value="1"/>
</dbReference>
<dbReference type="InterPro" id="IPR015424">
    <property type="entry name" value="PyrdxlP-dep_Trfase"/>
</dbReference>
<evidence type="ECO:0000256" key="5">
    <source>
        <dbReference type="ARBA" id="ARBA00022898"/>
    </source>
</evidence>
<keyword evidence="8" id="KW-1185">Reference proteome</keyword>
<reference evidence="7" key="1">
    <citation type="submission" date="2021-03" db="EMBL/GenBank/DDBJ databases">
        <title>novel species isolated from a fishpond in China.</title>
        <authorList>
            <person name="Lu H."/>
            <person name="Cai Z."/>
        </authorList>
    </citation>
    <scope>NUCLEOTIDE SEQUENCE</scope>
    <source>
        <strain evidence="7">JCM 30855</strain>
    </source>
</reference>
<keyword evidence="4" id="KW-0808">Transferase</keyword>
<dbReference type="FunFam" id="3.40.640.10:FF:000014">
    <property type="entry name" value="Adenosylmethionine-8-amino-7-oxononanoate aminotransferase, probable"/>
    <property type="match status" value="1"/>
</dbReference>
<evidence type="ECO:0000256" key="2">
    <source>
        <dbReference type="ARBA" id="ARBA00008954"/>
    </source>
</evidence>
<keyword evidence="5 6" id="KW-0663">Pyridoxal phosphate</keyword>
<dbReference type="InterPro" id="IPR015421">
    <property type="entry name" value="PyrdxlP-dep_Trfase_major"/>
</dbReference>
<evidence type="ECO:0000256" key="4">
    <source>
        <dbReference type="ARBA" id="ARBA00022679"/>
    </source>
</evidence>
<name>A0A939IPN8_9ALTE</name>
<evidence type="ECO:0000256" key="3">
    <source>
        <dbReference type="ARBA" id="ARBA00022576"/>
    </source>
</evidence>
<dbReference type="GO" id="GO:0009102">
    <property type="term" value="P:biotin biosynthetic process"/>
    <property type="evidence" value="ECO:0007669"/>
    <property type="project" value="TreeGrafter"/>
</dbReference>
<keyword evidence="3 7" id="KW-0032">Aminotransferase</keyword>
<dbReference type="GO" id="GO:0004015">
    <property type="term" value="F:adenosylmethionine-8-amino-7-oxononanoate transaminase activity"/>
    <property type="evidence" value="ECO:0007669"/>
    <property type="project" value="TreeGrafter"/>
</dbReference>
<dbReference type="Gene3D" id="3.40.640.10">
    <property type="entry name" value="Type I PLP-dependent aspartate aminotransferase-like (Major domain)"/>
    <property type="match status" value="1"/>
</dbReference>
<dbReference type="Proteomes" id="UP000664654">
    <property type="component" value="Unassembled WGS sequence"/>
</dbReference>
<sequence>MRSTVPTGETMRHHWLAFTSNRRFHQAPKLVSKAEGIFYHTPQGHKLYDSLSGLWCTPLGHGNRQISEAISHQLSQLDYAPAFNVSHPLAFQLSEQIAGMAPGDLNHVLYCNSGSEAADTALKLARAYWRARGKPEKTKFIGRAKGYHGVNFGGISVGGIGPNRKVYGQTLDAYHLPHTWLTENRFSRGLPQEGDYLADALLQILEVQDASNIAAVMVEPMAGSGGVIVPSSGYLKRLRTLCDQHDILLIFDEVITGFGRMGTVFGADYFAVQPDMLTCAKALTNGIMPMGAVITSRDIYQTMMDQPGDDFMIEFPHGYTYSAHPLACAAAMASLEQLNQPSLMEQVRSLSQVFEDAIHDLKGLPLVEDIRNIGLAGAIQIQSDPAHPTKRASEISALCWDKEVYVRFGGNNLSFAPPFICSKQDIHEIFSRVADAIQQYARQQGLN</sequence>
<dbReference type="InterPro" id="IPR049704">
    <property type="entry name" value="Aminotrans_3_PPA_site"/>
</dbReference>
<dbReference type="InterPro" id="IPR005814">
    <property type="entry name" value="Aminotrans_3"/>
</dbReference>
<evidence type="ECO:0000313" key="8">
    <source>
        <dbReference type="Proteomes" id="UP000664654"/>
    </source>
</evidence>
<accession>A0A939IPN8</accession>
<evidence type="ECO:0000256" key="6">
    <source>
        <dbReference type="RuleBase" id="RU003560"/>
    </source>
</evidence>
<dbReference type="CDD" id="cd00610">
    <property type="entry name" value="OAT_like"/>
    <property type="match status" value="1"/>
</dbReference>
<evidence type="ECO:0000256" key="1">
    <source>
        <dbReference type="ARBA" id="ARBA00001933"/>
    </source>
</evidence>
<dbReference type="PIRSF" id="PIRSF000521">
    <property type="entry name" value="Transaminase_4ab_Lys_Orn"/>
    <property type="match status" value="1"/>
</dbReference>
<protein>
    <submittedName>
        <fullName evidence="7">Aminotransferase class III-fold pyridoxal phosphate-dependent enzyme</fullName>
    </submittedName>
</protein>
<dbReference type="EMBL" id="JAFKCV010000022">
    <property type="protein sequence ID" value="MBN7827638.1"/>
    <property type="molecule type" value="Genomic_DNA"/>
</dbReference>
<evidence type="ECO:0000313" key="7">
    <source>
        <dbReference type="EMBL" id="MBN7827638.1"/>
    </source>
</evidence>
<dbReference type="Pfam" id="PF00202">
    <property type="entry name" value="Aminotran_3"/>
    <property type="match status" value="1"/>
</dbReference>
<dbReference type="RefSeq" id="WP_206575749.1">
    <property type="nucleotide sequence ID" value="NZ_JAFKCV010000022.1"/>
</dbReference>
<dbReference type="PROSITE" id="PS00600">
    <property type="entry name" value="AA_TRANSFER_CLASS_3"/>
    <property type="match status" value="1"/>
</dbReference>
<proteinExistence type="inferred from homology"/>
<dbReference type="AlphaFoldDB" id="A0A939IPN8"/>
<comment type="caution">
    <text evidence="7">The sequence shown here is derived from an EMBL/GenBank/DDBJ whole genome shotgun (WGS) entry which is preliminary data.</text>
</comment>
<dbReference type="PANTHER" id="PTHR42684">
    <property type="entry name" value="ADENOSYLMETHIONINE-8-AMINO-7-OXONONANOATE AMINOTRANSFERASE"/>
    <property type="match status" value="1"/>
</dbReference>
<comment type="cofactor">
    <cofactor evidence="1">
        <name>pyridoxal 5'-phosphate</name>
        <dbReference type="ChEBI" id="CHEBI:597326"/>
    </cofactor>
</comment>
<dbReference type="PANTHER" id="PTHR42684:SF1">
    <property type="entry name" value="BETA-ALANINE--PYRUVATE AMINOTRANSFERASE"/>
    <property type="match status" value="1"/>
</dbReference>
<organism evidence="7 8">
    <name type="scientific">Bowmanella dokdonensis</name>
    <dbReference type="NCBI Taxonomy" id="751969"/>
    <lineage>
        <taxon>Bacteria</taxon>
        <taxon>Pseudomonadati</taxon>
        <taxon>Pseudomonadota</taxon>
        <taxon>Gammaproteobacteria</taxon>
        <taxon>Alteromonadales</taxon>
        <taxon>Alteromonadaceae</taxon>
        <taxon>Bowmanella</taxon>
    </lineage>
</organism>